<dbReference type="RefSeq" id="WP_061836260.1">
    <property type="nucleotide sequence ID" value="NZ_LUKE01000004.1"/>
</dbReference>
<evidence type="ECO:0000313" key="2">
    <source>
        <dbReference type="EMBL" id="KYG63185.1"/>
    </source>
</evidence>
<keyword evidence="3" id="KW-1185">Reference proteome</keyword>
<evidence type="ECO:0000313" key="3">
    <source>
        <dbReference type="Proteomes" id="UP000075320"/>
    </source>
</evidence>
<dbReference type="EMBL" id="LUKE01000004">
    <property type="protein sequence ID" value="KYG63185.1"/>
    <property type="molecule type" value="Genomic_DNA"/>
</dbReference>
<accession>A0A150WIC8</accession>
<organism evidence="2 3">
    <name type="scientific">Bdellovibrio bacteriovorus</name>
    <dbReference type="NCBI Taxonomy" id="959"/>
    <lineage>
        <taxon>Bacteria</taxon>
        <taxon>Pseudomonadati</taxon>
        <taxon>Bdellovibrionota</taxon>
        <taxon>Bdellovibrionia</taxon>
        <taxon>Bdellovibrionales</taxon>
        <taxon>Pseudobdellovibrionaceae</taxon>
        <taxon>Bdellovibrio</taxon>
    </lineage>
</organism>
<dbReference type="OrthoDB" id="6310816at2"/>
<proteinExistence type="predicted"/>
<name>A0A150WIC8_BDEBC</name>
<keyword evidence="1" id="KW-0472">Membrane</keyword>
<evidence type="ECO:0000256" key="1">
    <source>
        <dbReference type="SAM" id="Phobius"/>
    </source>
</evidence>
<sequence>MIQVKPELTPKKIAAVVILSIAAIAAILFQVFWTPDTETVADSLELKKQKFLQILVAPQVGTLYALDPAVQDSAGFRGYKILNQTKLSPEDVSSVAFEFKDAVDSYEESLGTKECFNPTMGLKVVKDGKTADFLISYDCLVLKAFGDRVEYSYGAAGSPAKLEDILKASDNQIDSQTVEPLE</sequence>
<comment type="caution">
    <text evidence="2">The sequence shown here is derived from an EMBL/GenBank/DDBJ whole genome shotgun (WGS) entry which is preliminary data.</text>
</comment>
<dbReference type="AlphaFoldDB" id="A0A150WIC8"/>
<keyword evidence="1" id="KW-0812">Transmembrane</keyword>
<reference evidence="2 3" key="1">
    <citation type="submission" date="2016-03" db="EMBL/GenBank/DDBJ databases">
        <authorList>
            <person name="Ploux O."/>
        </authorList>
    </citation>
    <scope>NUCLEOTIDE SEQUENCE [LARGE SCALE GENOMIC DNA]</scope>
    <source>
        <strain evidence="2 3">R0</strain>
    </source>
</reference>
<dbReference type="Proteomes" id="UP000075320">
    <property type="component" value="Unassembled WGS sequence"/>
</dbReference>
<protein>
    <submittedName>
        <fullName evidence="2">Uncharacterized protein</fullName>
    </submittedName>
</protein>
<feature type="transmembrane region" description="Helical" evidence="1">
    <location>
        <begin position="12"/>
        <end position="33"/>
    </location>
</feature>
<keyword evidence="1" id="KW-1133">Transmembrane helix</keyword>
<gene>
    <name evidence="2" type="ORF">AZI86_15900</name>
</gene>